<dbReference type="InterPro" id="IPR036188">
    <property type="entry name" value="FAD/NAD-bd_sf"/>
</dbReference>
<dbReference type="SUPFAM" id="SSF51905">
    <property type="entry name" value="FAD/NAD(P)-binding domain"/>
    <property type="match status" value="1"/>
</dbReference>
<evidence type="ECO:0000256" key="1">
    <source>
        <dbReference type="SAM" id="SignalP"/>
    </source>
</evidence>
<accession>A0A554WZQ9</accession>
<evidence type="ECO:0000259" key="2">
    <source>
        <dbReference type="Pfam" id="PF01593"/>
    </source>
</evidence>
<dbReference type="Pfam" id="PF01593">
    <property type="entry name" value="Amino_oxidase"/>
    <property type="match status" value="1"/>
</dbReference>
<organism evidence="3 4">
    <name type="scientific">Tepidimonas thermarum</name>
    <dbReference type="NCBI Taxonomy" id="335431"/>
    <lineage>
        <taxon>Bacteria</taxon>
        <taxon>Pseudomonadati</taxon>
        <taxon>Pseudomonadota</taxon>
        <taxon>Betaproteobacteria</taxon>
        <taxon>Burkholderiales</taxon>
        <taxon>Tepidimonas</taxon>
    </lineage>
</organism>
<dbReference type="InterPro" id="IPR050464">
    <property type="entry name" value="Zeta_carotene_desat/Oxidored"/>
</dbReference>
<dbReference type="PROSITE" id="PS51257">
    <property type="entry name" value="PROKAR_LIPOPROTEIN"/>
    <property type="match status" value="1"/>
</dbReference>
<evidence type="ECO:0000313" key="4">
    <source>
        <dbReference type="Proteomes" id="UP000318542"/>
    </source>
</evidence>
<proteinExistence type="predicted"/>
<dbReference type="NCBIfam" id="TIGR03467">
    <property type="entry name" value="HpnE"/>
    <property type="match status" value="1"/>
</dbReference>
<feature type="domain" description="Amine oxidase" evidence="2">
    <location>
        <begin position="17"/>
        <end position="453"/>
    </location>
</feature>
<feature type="chain" id="PRO_5022003142" evidence="1">
    <location>
        <begin position="26"/>
        <end position="463"/>
    </location>
</feature>
<sequence length="463" mass="48468">MTVASRRTLLVVGGGWAGLAAAVSACDAGWEVTVIEAARHWGGRARRLCVTDRNATPWTLDNGQHILIGAYTATLRLLQRLGVDLGGTLQRLPLALPYPDGDGLALPRWAQRLPARLMPLALAAGLLTVPGWRVRDRLAALRVAARWQRAGFACAPQATVADLCAGLPARVVADWIEPLCVAALNTPVTTASGAVFLRVLRDALRGAAMPPYAPSDLLVPRVDLGRLLPDAAVAMLQRSGARLLTGARAVALERAAGDGWRVGLADGQTLGADAVVLATPAQVSARLLQTLPPAADDEHVRAWIECARGLEPMAIATVYLVPPSTWRWSGPGPLLALRAHPVWAPAEFVFRRETDAGTCLAFVVSAPDPALAADRQALTAAVRAQAAKQLRLQGAQVLQTVLEKRATFACTPALRRPPQAIAPGLVAAGDAIDGPYPATLEGAVRSGVAAVAALEPLSGAPLL</sequence>
<gene>
    <name evidence="3" type="ORF">Tther_01685</name>
</gene>
<keyword evidence="1" id="KW-0732">Signal</keyword>
<dbReference type="PANTHER" id="PTHR42923:SF47">
    <property type="entry name" value="BLR3003 PROTEIN"/>
    <property type="match status" value="1"/>
</dbReference>
<dbReference type="AlphaFoldDB" id="A0A554WZQ9"/>
<reference evidence="3 4" key="1">
    <citation type="submission" date="2019-07" db="EMBL/GenBank/DDBJ databases">
        <title>Tepidimonas thermarum AA-1 draft genome.</title>
        <authorList>
            <person name="Da Costa M.S."/>
            <person name="Froufe H.J.C."/>
            <person name="Egas C."/>
            <person name="Albuquerque L."/>
        </authorList>
    </citation>
    <scope>NUCLEOTIDE SEQUENCE [LARGE SCALE GENOMIC DNA]</scope>
    <source>
        <strain evidence="3 4">AA-1</strain>
    </source>
</reference>
<evidence type="ECO:0000313" key="3">
    <source>
        <dbReference type="EMBL" id="TSE29073.1"/>
    </source>
</evidence>
<dbReference type="EMBL" id="VJOL01000031">
    <property type="protein sequence ID" value="TSE29073.1"/>
    <property type="molecule type" value="Genomic_DNA"/>
</dbReference>
<feature type="signal peptide" evidence="1">
    <location>
        <begin position="1"/>
        <end position="25"/>
    </location>
</feature>
<name>A0A554WZQ9_9BURK</name>
<dbReference type="InterPro" id="IPR002937">
    <property type="entry name" value="Amino_oxidase"/>
</dbReference>
<keyword evidence="4" id="KW-1185">Reference proteome</keyword>
<dbReference type="GO" id="GO:0016491">
    <property type="term" value="F:oxidoreductase activity"/>
    <property type="evidence" value="ECO:0007669"/>
    <property type="project" value="InterPro"/>
</dbReference>
<dbReference type="PANTHER" id="PTHR42923">
    <property type="entry name" value="PROTOPORPHYRINOGEN OXIDASE"/>
    <property type="match status" value="1"/>
</dbReference>
<comment type="caution">
    <text evidence="3">The sequence shown here is derived from an EMBL/GenBank/DDBJ whole genome shotgun (WGS) entry which is preliminary data.</text>
</comment>
<dbReference type="InterPro" id="IPR017830">
    <property type="entry name" value="SQase_HpnE"/>
</dbReference>
<dbReference type="Proteomes" id="UP000318542">
    <property type="component" value="Unassembled WGS sequence"/>
</dbReference>
<protein>
    <submittedName>
        <fullName evidence="3">HpnE: squalene-associated FAD-dependent desaturase</fullName>
    </submittedName>
</protein>
<dbReference type="Gene3D" id="3.50.50.60">
    <property type="entry name" value="FAD/NAD(P)-binding domain"/>
    <property type="match status" value="1"/>
</dbReference>